<dbReference type="GO" id="GO:0003948">
    <property type="term" value="F:N4-(beta-N-acetylglucosaminyl)-L-asparaginase activity"/>
    <property type="evidence" value="ECO:0007669"/>
    <property type="project" value="UniProtKB-EC"/>
</dbReference>
<evidence type="ECO:0000256" key="1">
    <source>
        <dbReference type="PIRSR" id="PIRSR600246-1"/>
    </source>
</evidence>
<dbReference type="CDD" id="cd04513">
    <property type="entry name" value="Glycosylasparaginase"/>
    <property type="match status" value="1"/>
</dbReference>
<evidence type="ECO:0000313" key="5">
    <source>
        <dbReference type="Proteomes" id="UP000251584"/>
    </source>
</evidence>
<dbReference type="GO" id="GO:0005737">
    <property type="term" value="C:cytoplasm"/>
    <property type="evidence" value="ECO:0007669"/>
    <property type="project" value="TreeGrafter"/>
</dbReference>
<evidence type="ECO:0000256" key="2">
    <source>
        <dbReference type="PIRSR" id="PIRSR600246-2"/>
    </source>
</evidence>
<accession>A0A2X2XPI9</accession>
<protein>
    <submittedName>
        <fullName evidence="4">L-asparaginase</fullName>
        <ecNumber evidence="4">3.5.1.26</ecNumber>
    </submittedName>
</protein>
<keyword evidence="4" id="KW-0378">Hydrolase</keyword>
<name>A0A2X2XPI9_CITKO</name>
<evidence type="ECO:0000256" key="3">
    <source>
        <dbReference type="PIRSR" id="PIRSR600246-3"/>
    </source>
</evidence>
<reference evidence="4 5" key="1">
    <citation type="submission" date="2018-06" db="EMBL/GenBank/DDBJ databases">
        <authorList>
            <consortium name="Pathogen Informatics"/>
            <person name="Doyle S."/>
        </authorList>
    </citation>
    <scope>NUCLEOTIDE SEQUENCE [LARGE SCALE GENOMIC DNA]</scope>
    <source>
        <strain evidence="4 5">NCTC10786</strain>
    </source>
</reference>
<feature type="binding site" evidence="2">
    <location>
        <begin position="211"/>
        <end position="214"/>
    </location>
    <ligand>
        <name>substrate</name>
    </ligand>
</feature>
<dbReference type="PANTHER" id="PTHR10188:SF6">
    <property type="entry name" value="N(4)-(BETA-N-ACETYLGLUCOSAMINYL)-L-ASPARAGINASE"/>
    <property type="match status" value="1"/>
</dbReference>
<dbReference type="Gene3D" id="3.60.20.30">
    <property type="entry name" value="(Glycosyl)asparaginase"/>
    <property type="match status" value="1"/>
</dbReference>
<evidence type="ECO:0000313" key="4">
    <source>
        <dbReference type="EMBL" id="SQB28340.1"/>
    </source>
</evidence>
<proteinExistence type="predicted"/>
<dbReference type="InterPro" id="IPR000246">
    <property type="entry name" value="Peptidase_T2"/>
</dbReference>
<sequence>MHHLQNRSKPCGELSQPGEWRLEGVAESASALAAGNPVAMAVVDAVATVEDFPFYKSVGYGGLPTENGEVELDAAYMDGDTLAFGAVGNLVDIANPVRVAHALSRQRYNCLLVGQGAREWALSQGFADKTMLTDRAIQHYQKRCRETLDKGLSPYNGHDTVGIIGLDKLGSMSVATSTSGLFMKKRGRIGDSPVIGSGFYCDSEVGAATATGVGEDLMKGCASYEIVRRMAQGMTPQQAADSVVFELEDKLMSRFGRTGDLSVVCMNRKGEFGAATNIKTFSFVVATARQPLTVFRAERQHEKTHYHPVDEEWMQDYAARIRAPVEEEK</sequence>
<dbReference type="AlphaFoldDB" id="A0A2X2XPI9"/>
<dbReference type="InterPro" id="IPR029055">
    <property type="entry name" value="Ntn_hydrolases_N"/>
</dbReference>
<dbReference type="SUPFAM" id="SSF56235">
    <property type="entry name" value="N-terminal nucleophile aminohydrolases (Ntn hydrolases)"/>
    <property type="match status" value="1"/>
</dbReference>
<dbReference type="EMBL" id="UAVY01000004">
    <property type="protein sequence ID" value="SQB28340.1"/>
    <property type="molecule type" value="Genomic_DNA"/>
</dbReference>
<feature type="site" description="Cleavage; by autolysis" evidence="3">
    <location>
        <begin position="159"/>
        <end position="160"/>
    </location>
</feature>
<dbReference type="EC" id="3.5.1.26" evidence="4"/>
<feature type="active site" description="Nucleophile" evidence="1">
    <location>
        <position position="160"/>
    </location>
</feature>
<gene>
    <name evidence="4" type="ORF">NCTC10786_02278</name>
</gene>
<feature type="binding site" evidence="2">
    <location>
        <begin position="188"/>
        <end position="191"/>
    </location>
    <ligand>
        <name>substrate</name>
    </ligand>
</feature>
<dbReference type="Proteomes" id="UP000251584">
    <property type="component" value="Unassembled WGS sequence"/>
</dbReference>
<dbReference type="PANTHER" id="PTHR10188">
    <property type="entry name" value="L-ASPARAGINASE"/>
    <property type="match status" value="1"/>
</dbReference>
<organism evidence="4 5">
    <name type="scientific">Citrobacter koseri</name>
    <name type="common">Citrobacter diversus</name>
    <dbReference type="NCBI Taxonomy" id="545"/>
    <lineage>
        <taxon>Bacteria</taxon>
        <taxon>Pseudomonadati</taxon>
        <taxon>Pseudomonadota</taxon>
        <taxon>Gammaproteobacteria</taxon>
        <taxon>Enterobacterales</taxon>
        <taxon>Enterobacteriaceae</taxon>
        <taxon>Citrobacter</taxon>
    </lineage>
</organism>
<dbReference type="Pfam" id="PF01112">
    <property type="entry name" value="Asparaginase_2"/>
    <property type="match status" value="1"/>
</dbReference>